<evidence type="ECO:0000313" key="2">
    <source>
        <dbReference type="EMBL" id="MFC6883407.1"/>
    </source>
</evidence>
<dbReference type="Proteomes" id="UP001596380">
    <property type="component" value="Unassembled WGS sequence"/>
</dbReference>
<feature type="signal peptide" evidence="1">
    <location>
        <begin position="1"/>
        <end position="20"/>
    </location>
</feature>
<evidence type="ECO:0000313" key="3">
    <source>
        <dbReference type="Proteomes" id="UP001596380"/>
    </source>
</evidence>
<dbReference type="Gene3D" id="2.60.20.10">
    <property type="entry name" value="Crystallins"/>
    <property type="match status" value="1"/>
</dbReference>
<dbReference type="Pfam" id="PF03995">
    <property type="entry name" value="Inhibitor_I36"/>
    <property type="match status" value="1"/>
</dbReference>
<organism evidence="2 3">
    <name type="scientific">Actinomadura yumaensis</name>
    <dbReference type="NCBI Taxonomy" id="111807"/>
    <lineage>
        <taxon>Bacteria</taxon>
        <taxon>Bacillati</taxon>
        <taxon>Actinomycetota</taxon>
        <taxon>Actinomycetes</taxon>
        <taxon>Streptosporangiales</taxon>
        <taxon>Thermomonosporaceae</taxon>
        <taxon>Actinomadura</taxon>
    </lineage>
</organism>
<sequence length="173" mass="18573">MKSRVLISGLAILTGTVAVAAATTSANASTVREKQPADLQAQVNEQLRNYPGGVQISPNEVTYKHGRVVLTIPDGRSAAADPCATGAYCFYDGANFTGRKLTFRDCGGWQYLTDYGFGNKTSSWTNATKNETLVYDDDVKPQKLLWTERPGGASANVGTAAYNKADSFLTYCP</sequence>
<protein>
    <submittedName>
        <fullName evidence="2">Peptidase inhibitor family I36 protein</fullName>
    </submittedName>
</protein>
<gene>
    <name evidence="2" type="ORF">ACFQKB_26860</name>
</gene>
<dbReference type="EMBL" id="JBHSXS010000019">
    <property type="protein sequence ID" value="MFC6883407.1"/>
    <property type="molecule type" value="Genomic_DNA"/>
</dbReference>
<name>A0ABW2CPJ5_9ACTN</name>
<feature type="chain" id="PRO_5047461808" evidence="1">
    <location>
        <begin position="21"/>
        <end position="173"/>
    </location>
</feature>
<dbReference type="RefSeq" id="WP_378050238.1">
    <property type="nucleotide sequence ID" value="NZ_JBHSXE010000002.1"/>
</dbReference>
<proteinExistence type="predicted"/>
<accession>A0ABW2CPJ5</accession>
<comment type="caution">
    <text evidence="2">The sequence shown here is derived from an EMBL/GenBank/DDBJ whole genome shotgun (WGS) entry which is preliminary data.</text>
</comment>
<keyword evidence="1" id="KW-0732">Signal</keyword>
<keyword evidence="3" id="KW-1185">Reference proteome</keyword>
<evidence type="ECO:0000256" key="1">
    <source>
        <dbReference type="SAM" id="SignalP"/>
    </source>
</evidence>
<reference evidence="3" key="1">
    <citation type="journal article" date="2019" name="Int. J. Syst. Evol. Microbiol.">
        <title>The Global Catalogue of Microorganisms (GCM) 10K type strain sequencing project: providing services to taxonomists for standard genome sequencing and annotation.</title>
        <authorList>
            <consortium name="The Broad Institute Genomics Platform"/>
            <consortium name="The Broad Institute Genome Sequencing Center for Infectious Disease"/>
            <person name="Wu L."/>
            <person name="Ma J."/>
        </authorList>
    </citation>
    <scope>NUCLEOTIDE SEQUENCE [LARGE SCALE GENOMIC DNA]</scope>
    <source>
        <strain evidence="3">JCM 3369</strain>
    </source>
</reference>